<evidence type="ECO:0008006" key="2">
    <source>
        <dbReference type="Google" id="ProtNLM"/>
    </source>
</evidence>
<gene>
    <name evidence="1" type="ORF">AB5J53_03460</name>
</gene>
<organism evidence="1">
    <name type="scientific">Streptomyces sp. R41</name>
    <dbReference type="NCBI Taxonomy" id="3238632"/>
    <lineage>
        <taxon>Bacteria</taxon>
        <taxon>Bacillati</taxon>
        <taxon>Actinomycetota</taxon>
        <taxon>Actinomycetes</taxon>
        <taxon>Kitasatosporales</taxon>
        <taxon>Streptomycetaceae</taxon>
        <taxon>Streptomyces</taxon>
    </lineage>
</organism>
<accession>A0AB39R4U4</accession>
<sequence length="84" mass="8980">MAAHACRGEPELAAQLLGVSRRLWYAAGIPRLGNSETTVFRREYVRRLRAALGHTGFAEAVCEGHELGPDAAVTLALGGLPQQP</sequence>
<evidence type="ECO:0000313" key="1">
    <source>
        <dbReference type="EMBL" id="XDQ50833.1"/>
    </source>
</evidence>
<protein>
    <recommendedName>
        <fullName evidence="2">Transposase</fullName>
    </recommendedName>
</protein>
<name>A0AB39R4U4_9ACTN</name>
<reference evidence="1" key="1">
    <citation type="submission" date="2024-07" db="EMBL/GenBank/DDBJ databases">
        <authorList>
            <person name="Yu S.T."/>
        </authorList>
    </citation>
    <scope>NUCLEOTIDE SEQUENCE</scope>
    <source>
        <strain evidence="1">R41</strain>
    </source>
</reference>
<dbReference type="EMBL" id="CP163443">
    <property type="protein sequence ID" value="XDQ50833.1"/>
    <property type="molecule type" value="Genomic_DNA"/>
</dbReference>
<dbReference type="AlphaFoldDB" id="A0AB39R4U4"/>
<proteinExistence type="predicted"/>
<dbReference type="RefSeq" id="WP_369244183.1">
    <property type="nucleotide sequence ID" value="NZ_CP163443.1"/>
</dbReference>